<feature type="compositionally biased region" description="Polar residues" evidence="1">
    <location>
        <begin position="217"/>
        <end position="232"/>
    </location>
</feature>
<feature type="compositionally biased region" description="Basic and acidic residues" evidence="1">
    <location>
        <begin position="203"/>
        <end position="216"/>
    </location>
</feature>
<dbReference type="PANTHER" id="PTHR38731">
    <property type="entry name" value="LIPL45-RELATED LIPOPROTEIN-RELATED"/>
    <property type="match status" value="1"/>
</dbReference>
<organism evidence="3">
    <name type="scientific">marine metagenome</name>
    <dbReference type="NCBI Taxonomy" id="408172"/>
    <lineage>
        <taxon>unclassified sequences</taxon>
        <taxon>metagenomes</taxon>
        <taxon>ecological metagenomes</taxon>
    </lineage>
</organism>
<feature type="region of interest" description="Disordered" evidence="1">
    <location>
        <begin position="191"/>
        <end position="232"/>
    </location>
</feature>
<name>A0A381WSW3_9ZZZZ</name>
<dbReference type="EMBL" id="UINC01012719">
    <property type="protein sequence ID" value="SVA55371.1"/>
    <property type="molecule type" value="Genomic_DNA"/>
</dbReference>
<gene>
    <name evidence="3" type="ORF">METZ01_LOCUS108225</name>
</gene>
<sequence>MKGAAMKQLILCFVFLLLSSSGYGLTKYGEATVKKGGLTILRDGKRLSFTAGDNSIQILKKDVLRAGKKSLITLNTFQNTIVELGSYAIFQVRPFKISKNTGDLRMLYGKARFKTVGNAKAKSRRFRLRTATAVIGVKGTEWIQQTNSSGTTDTEVIEGIVGISTEMGVEIDVSSGHRAIALSGKKVSKPIKVKKPSVPSKSISKDEDQDSIRQPDSEATSENLDAVSPTSNDSVKIDAQDFYVDQGVFSLDDFQEAERETEIIDLGTQINKEKIIDEIIENVEQEVEETTEAAVEEASSKQIKLSISFEK</sequence>
<dbReference type="InterPro" id="IPR006860">
    <property type="entry name" value="FecR"/>
</dbReference>
<accession>A0A381WSW3</accession>
<dbReference type="AlphaFoldDB" id="A0A381WSW3"/>
<evidence type="ECO:0000313" key="3">
    <source>
        <dbReference type="EMBL" id="SVA55371.1"/>
    </source>
</evidence>
<evidence type="ECO:0000259" key="2">
    <source>
        <dbReference type="Pfam" id="PF04773"/>
    </source>
</evidence>
<protein>
    <recommendedName>
        <fullName evidence="2">FecR protein domain-containing protein</fullName>
    </recommendedName>
</protein>
<dbReference type="Pfam" id="PF04773">
    <property type="entry name" value="FecR"/>
    <property type="match status" value="1"/>
</dbReference>
<proteinExistence type="predicted"/>
<dbReference type="Gene3D" id="2.60.120.1440">
    <property type="match status" value="1"/>
</dbReference>
<dbReference type="PANTHER" id="PTHR38731:SF1">
    <property type="entry name" value="FECR PROTEIN DOMAIN-CONTAINING PROTEIN"/>
    <property type="match status" value="1"/>
</dbReference>
<evidence type="ECO:0000256" key="1">
    <source>
        <dbReference type="SAM" id="MobiDB-lite"/>
    </source>
</evidence>
<feature type="domain" description="FecR protein" evidence="2">
    <location>
        <begin position="62"/>
        <end position="161"/>
    </location>
</feature>
<reference evidence="3" key="1">
    <citation type="submission" date="2018-05" db="EMBL/GenBank/DDBJ databases">
        <authorList>
            <person name="Lanie J.A."/>
            <person name="Ng W.-L."/>
            <person name="Kazmierczak K.M."/>
            <person name="Andrzejewski T.M."/>
            <person name="Davidsen T.M."/>
            <person name="Wayne K.J."/>
            <person name="Tettelin H."/>
            <person name="Glass J.I."/>
            <person name="Rusch D."/>
            <person name="Podicherti R."/>
            <person name="Tsui H.-C.T."/>
            <person name="Winkler M.E."/>
        </authorList>
    </citation>
    <scope>NUCLEOTIDE SEQUENCE</scope>
</reference>